<organism evidence="3 4">
    <name type="scientific">Trichogramma kaykai</name>
    <dbReference type="NCBI Taxonomy" id="54128"/>
    <lineage>
        <taxon>Eukaryota</taxon>
        <taxon>Metazoa</taxon>
        <taxon>Ecdysozoa</taxon>
        <taxon>Arthropoda</taxon>
        <taxon>Hexapoda</taxon>
        <taxon>Insecta</taxon>
        <taxon>Pterygota</taxon>
        <taxon>Neoptera</taxon>
        <taxon>Endopterygota</taxon>
        <taxon>Hymenoptera</taxon>
        <taxon>Apocrita</taxon>
        <taxon>Proctotrupomorpha</taxon>
        <taxon>Chalcidoidea</taxon>
        <taxon>Trichogrammatidae</taxon>
        <taxon>Trichogramma</taxon>
    </lineage>
</organism>
<keyword evidence="4" id="KW-1185">Reference proteome</keyword>
<dbReference type="EMBL" id="JBJJXI010000077">
    <property type="protein sequence ID" value="KAL3395784.1"/>
    <property type="molecule type" value="Genomic_DNA"/>
</dbReference>
<evidence type="ECO:0000256" key="1">
    <source>
        <dbReference type="SAM" id="MobiDB-lite"/>
    </source>
</evidence>
<feature type="compositionally biased region" description="Acidic residues" evidence="1">
    <location>
        <begin position="64"/>
        <end position="74"/>
    </location>
</feature>
<accession>A0ABD2WS21</accession>
<name>A0ABD2WS21_9HYME</name>
<dbReference type="Proteomes" id="UP001627154">
    <property type="component" value="Unassembled WGS sequence"/>
</dbReference>
<feature type="chain" id="PRO_5044851219" description="Secreted protein" evidence="2">
    <location>
        <begin position="25"/>
        <end position="140"/>
    </location>
</feature>
<reference evidence="3 4" key="1">
    <citation type="journal article" date="2024" name="bioRxiv">
        <title>A reference genome for Trichogramma kaykai: A tiny desert-dwelling parasitoid wasp with competing sex-ratio distorters.</title>
        <authorList>
            <person name="Culotta J."/>
            <person name="Lindsey A.R."/>
        </authorList>
    </citation>
    <scope>NUCLEOTIDE SEQUENCE [LARGE SCALE GENOMIC DNA]</scope>
    <source>
        <strain evidence="3 4">KSX58</strain>
    </source>
</reference>
<feature type="signal peptide" evidence="2">
    <location>
        <begin position="1"/>
        <end position="24"/>
    </location>
</feature>
<evidence type="ECO:0008006" key="5">
    <source>
        <dbReference type="Google" id="ProtNLM"/>
    </source>
</evidence>
<proteinExistence type="predicted"/>
<feature type="region of interest" description="Disordered" evidence="1">
    <location>
        <begin position="29"/>
        <end position="140"/>
    </location>
</feature>
<sequence length="140" mass="15627">MWLRLFSIATIVTFQAFLIIDVKAGVPFRGDMVEPIPPEVDDEYASDYEPQNENPIPPEHLGEDTVDNDGDDSSSDGSPRVSDDENALDSDDDPTPGDEGSENEEGSRVGRRRVIQFENINNEIGPIYITDHPQRRSNHT</sequence>
<evidence type="ECO:0000313" key="3">
    <source>
        <dbReference type="EMBL" id="KAL3395784.1"/>
    </source>
</evidence>
<keyword evidence="2" id="KW-0732">Signal</keyword>
<feature type="compositionally biased region" description="Acidic residues" evidence="1">
    <location>
        <begin position="84"/>
        <end position="104"/>
    </location>
</feature>
<dbReference type="AlphaFoldDB" id="A0ABD2WS21"/>
<protein>
    <recommendedName>
        <fullName evidence="5">Secreted protein</fullName>
    </recommendedName>
</protein>
<gene>
    <name evidence="3" type="ORF">TKK_010113</name>
</gene>
<comment type="caution">
    <text evidence="3">The sequence shown here is derived from an EMBL/GenBank/DDBJ whole genome shotgun (WGS) entry which is preliminary data.</text>
</comment>
<evidence type="ECO:0000313" key="4">
    <source>
        <dbReference type="Proteomes" id="UP001627154"/>
    </source>
</evidence>
<evidence type="ECO:0000256" key="2">
    <source>
        <dbReference type="SAM" id="SignalP"/>
    </source>
</evidence>